<keyword evidence="5" id="KW-0547">Nucleotide-binding</keyword>
<dbReference type="InterPro" id="IPR013656">
    <property type="entry name" value="PAS_4"/>
</dbReference>
<dbReference type="Pfam" id="PF13426">
    <property type="entry name" value="PAS_9"/>
    <property type="match status" value="1"/>
</dbReference>
<evidence type="ECO:0000256" key="9">
    <source>
        <dbReference type="SAM" id="Coils"/>
    </source>
</evidence>
<evidence type="ECO:0000259" key="10">
    <source>
        <dbReference type="PROSITE" id="PS50109"/>
    </source>
</evidence>
<evidence type="ECO:0000256" key="5">
    <source>
        <dbReference type="ARBA" id="ARBA00022741"/>
    </source>
</evidence>
<dbReference type="STRING" id="375760.SAMN04488073_1201"/>
<dbReference type="PROSITE" id="PS50112">
    <property type="entry name" value="PAS"/>
    <property type="match status" value="2"/>
</dbReference>
<keyword evidence="6" id="KW-0418">Kinase</keyword>
<dbReference type="InterPro" id="IPR000700">
    <property type="entry name" value="PAS-assoc_C"/>
</dbReference>
<keyword evidence="9" id="KW-0175">Coiled coil</keyword>
<evidence type="ECO:0000259" key="12">
    <source>
        <dbReference type="PROSITE" id="PS50113"/>
    </source>
</evidence>
<evidence type="ECO:0000256" key="2">
    <source>
        <dbReference type="ARBA" id="ARBA00012438"/>
    </source>
</evidence>
<feature type="domain" description="Histidine kinase" evidence="10">
    <location>
        <begin position="395"/>
        <end position="586"/>
    </location>
</feature>
<reference evidence="14" key="1">
    <citation type="submission" date="2016-10" db="EMBL/GenBank/DDBJ databases">
        <authorList>
            <person name="Varghese N."/>
            <person name="Submissions S."/>
        </authorList>
    </citation>
    <scope>NUCLEOTIDE SEQUENCE [LARGE SCALE GENOMIC DNA]</scope>
    <source>
        <strain evidence="14">CGMCC 1.6294</strain>
    </source>
</reference>
<dbReference type="SUPFAM" id="SSF55874">
    <property type="entry name" value="ATPase domain of HSP90 chaperone/DNA topoisomerase II/histidine kinase"/>
    <property type="match status" value="1"/>
</dbReference>
<dbReference type="PROSITE" id="PS50113">
    <property type="entry name" value="PAC"/>
    <property type="match status" value="1"/>
</dbReference>
<dbReference type="EC" id="2.7.13.3" evidence="2"/>
<dbReference type="InterPro" id="IPR035965">
    <property type="entry name" value="PAS-like_dom_sf"/>
</dbReference>
<dbReference type="SMART" id="SM00091">
    <property type="entry name" value="PAS"/>
    <property type="match status" value="3"/>
</dbReference>
<organism evidence="13 14">
    <name type="scientific">Marinobacter gudaonensis</name>
    <dbReference type="NCBI Taxonomy" id="375760"/>
    <lineage>
        <taxon>Bacteria</taxon>
        <taxon>Pseudomonadati</taxon>
        <taxon>Pseudomonadota</taxon>
        <taxon>Gammaproteobacteria</taxon>
        <taxon>Pseudomonadales</taxon>
        <taxon>Marinobacteraceae</taxon>
        <taxon>Marinobacter</taxon>
    </lineage>
</organism>
<dbReference type="Pfam" id="PF07730">
    <property type="entry name" value="HisKA_3"/>
    <property type="match status" value="1"/>
</dbReference>
<evidence type="ECO:0000313" key="14">
    <source>
        <dbReference type="Proteomes" id="UP000199290"/>
    </source>
</evidence>
<dbReference type="Gene3D" id="1.20.5.1930">
    <property type="match status" value="1"/>
</dbReference>
<dbReference type="InterPro" id="IPR005467">
    <property type="entry name" value="His_kinase_dom"/>
</dbReference>
<feature type="domain" description="PAS" evidence="11">
    <location>
        <begin position="117"/>
        <end position="187"/>
    </location>
</feature>
<keyword evidence="4" id="KW-0808">Transferase</keyword>
<dbReference type="GO" id="GO:0005524">
    <property type="term" value="F:ATP binding"/>
    <property type="evidence" value="ECO:0007669"/>
    <property type="project" value="UniProtKB-KW"/>
</dbReference>
<sequence>MGPHAVIPMAALPGAVLRIAPDGRITDLNPSAAALDDCLQPGTLLIDCLDLPGRSHLQSLLDSDGRGADDGFEMEARIGDRLYRLTLARFHCPDGSSLVQLADITDYRHLSERIAINEQRFRSLFSQNPFAVCSMDLQGRLVEMNHCTEELTGYPERQLCDYHWETLVDPRDRQAARECFEAALSGIPCSYRCRVKRSGGQTALLQVTYIPILVEGEVTGVFGVARDKTERYRLEESRRLLQACMSQIHDVIIITEVDPLDPPGPRIVYVNEGVERMTGYRPEELLGNTPRIFQGPDTDRAALRRIRRALEMHEPIKEVLVNYCKNGVPFWNEIEIVPIPRSGTEGRAYFAAVQRDITETKRREAELRHSQEELRQLSRAQEGLLEQERRRIARDLHDELGQTLTALKLNLAVAVDGIDELSAEHRRRLESTIDSVDDAVEKVREISANLRPPMLDDLGFEAAAEWLLSKWGERNGLDVEWRSESTESGRLGGEQATALYRILQEGMTNVSRHSRASRVTVSYRETEERAVLEIRDNGVGFDPVARHHGSGLLGIRERVTMLGGELTVESALGKGVRIQVELPLATGE</sequence>
<dbReference type="Gene3D" id="3.30.565.10">
    <property type="entry name" value="Histidine kinase-like ATPase, C-terminal domain"/>
    <property type="match status" value="1"/>
</dbReference>
<dbReference type="GO" id="GO:0046983">
    <property type="term" value="F:protein dimerization activity"/>
    <property type="evidence" value="ECO:0007669"/>
    <property type="project" value="InterPro"/>
</dbReference>
<dbReference type="InterPro" id="IPR036890">
    <property type="entry name" value="HATPase_C_sf"/>
</dbReference>
<gene>
    <name evidence="13" type="ORF">SAMN04488073_1201</name>
</gene>
<dbReference type="Gene3D" id="3.30.450.20">
    <property type="entry name" value="PAS domain"/>
    <property type="match status" value="2"/>
</dbReference>
<feature type="domain" description="PAC" evidence="12">
    <location>
        <begin position="314"/>
        <end position="369"/>
    </location>
</feature>
<dbReference type="GO" id="GO:0016020">
    <property type="term" value="C:membrane"/>
    <property type="evidence" value="ECO:0007669"/>
    <property type="project" value="InterPro"/>
</dbReference>
<dbReference type="InterPro" id="IPR050482">
    <property type="entry name" value="Sensor_HK_TwoCompSys"/>
</dbReference>
<dbReference type="CDD" id="cd00130">
    <property type="entry name" value="PAS"/>
    <property type="match status" value="2"/>
</dbReference>
<proteinExistence type="predicted"/>
<name>A0A1I6GNE1_9GAMM</name>
<dbReference type="InterPro" id="IPR000014">
    <property type="entry name" value="PAS"/>
</dbReference>
<keyword evidence="8" id="KW-0902">Two-component regulatory system</keyword>
<dbReference type="SUPFAM" id="SSF55785">
    <property type="entry name" value="PYP-like sensor domain (PAS domain)"/>
    <property type="match status" value="2"/>
</dbReference>
<dbReference type="AlphaFoldDB" id="A0A1I6GNE1"/>
<protein>
    <recommendedName>
        <fullName evidence="2">histidine kinase</fullName>
        <ecNumber evidence="2">2.7.13.3</ecNumber>
    </recommendedName>
</protein>
<evidence type="ECO:0000256" key="3">
    <source>
        <dbReference type="ARBA" id="ARBA00022553"/>
    </source>
</evidence>
<dbReference type="Proteomes" id="UP000199290">
    <property type="component" value="Unassembled WGS sequence"/>
</dbReference>
<comment type="catalytic activity">
    <reaction evidence="1">
        <text>ATP + protein L-histidine = ADP + protein N-phospho-L-histidine.</text>
        <dbReference type="EC" id="2.7.13.3"/>
    </reaction>
</comment>
<accession>A0A1I6GNE1</accession>
<keyword evidence="3" id="KW-0597">Phosphoprotein</keyword>
<feature type="domain" description="PAS" evidence="11">
    <location>
        <begin position="260"/>
        <end position="313"/>
    </location>
</feature>
<dbReference type="NCBIfam" id="TIGR00229">
    <property type="entry name" value="sensory_box"/>
    <property type="match status" value="2"/>
</dbReference>
<dbReference type="InterPro" id="IPR001610">
    <property type="entry name" value="PAC"/>
</dbReference>
<feature type="coiled-coil region" evidence="9">
    <location>
        <begin position="360"/>
        <end position="387"/>
    </location>
</feature>
<evidence type="ECO:0000313" key="13">
    <source>
        <dbReference type="EMBL" id="SFR43641.1"/>
    </source>
</evidence>
<evidence type="ECO:0000256" key="1">
    <source>
        <dbReference type="ARBA" id="ARBA00000085"/>
    </source>
</evidence>
<keyword evidence="7" id="KW-0067">ATP-binding</keyword>
<evidence type="ECO:0000256" key="8">
    <source>
        <dbReference type="ARBA" id="ARBA00023012"/>
    </source>
</evidence>
<evidence type="ECO:0000259" key="11">
    <source>
        <dbReference type="PROSITE" id="PS50112"/>
    </source>
</evidence>
<dbReference type="EMBL" id="FOYV01000001">
    <property type="protein sequence ID" value="SFR43641.1"/>
    <property type="molecule type" value="Genomic_DNA"/>
</dbReference>
<evidence type="ECO:0000256" key="4">
    <source>
        <dbReference type="ARBA" id="ARBA00022679"/>
    </source>
</evidence>
<dbReference type="Pfam" id="PF08448">
    <property type="entry name" value="PAS_4"/>
    <property type="match status" value="1"/>
</dbReference>
<dbReference type="PANTHER" id="PTHR24421">
    <property type="entry name" value="NITRATE/NITRITE SENSOR PROTEIN NARX-RELATED"/>
    <property type="match status" value="1"/>
</dbReference>
<evidence type="ECO:0000256" key="7">
    <source>
        <dbReference type="ARBA" id="ARBA00022840"/>
    </source>
</evidence>
<dbReference type="GO" id="GO:0000155">
    <property type="term" value="F:phosphorelay sensor kinase activity"/>
    <property type="evidence" value="ECO:0007669"/>
    <property type="project" value="InterPro"/>
</dbReference>
<evidence type="ECO:0000256" key="6">
    <source>
        <dbReference type="ARBA" id="ARBA00022777"/>
    </source>
</evidence>
<dbReference type="PROSITE" id="PS50109">
    <property type="entry name" value="HIS_KIN"/>
    <property type="match status" value="1"/>
</dbReference>
<keyword evidence="14" id="KW-1185">Reference proteome</keyword>
<dbReference type="CDD" id="cd16917">
    <property type="entry name" value="HATPase_UhpB-NarQ-NarX-like"/>
    <property type="match status" value="1"/>
</dbReference>
<dbReference type="SMART" id="SM00086">
    <property type="entry name" value="PAC"/>
    <property type="match status" value="2"/>
</dbReference>
<dbReference type="PANTHER" id="PTHR24421:SF10">
    <property type="entry name" value="NITRATE_NITRITE SENSOR PROTEIN NARQ"/>
    <property type="match status" value="1"/>
</dbReference>
<dbReference type="Pfam" id="PF02518">
    <property type="entry name" value="HATPase_c"/>
    <property type="match status" value="1"/>
</dbReference>
<dbReference type="SMART" id="SM00387">
    <property type="entry name" value="HATPase_c"/>
    <property type="match status" value="1"/>
</dbReference>
<dbReference type="InterPro" id="IPR003594">
    <property type="entry name" value="HATPase_dom"/>
</dbReference>
<dbReference type="InterPro" id="IPR011712">
    <property type="entry name" value="Sig_transdc_His_kin_sub3_dim/P"/>
</dbReference>